<dbReference type="AlphaFoldDB" id="A0A3G2S8Y1"/>
<reference evidence="8 9" key="1">
    <citation type="submission" date="2018-10" db="EMBL/GenBank/DDBJ databases">
        <title>Complete genome sequence of Malassezia restricta CBS 7877.</title>
        <authorList>
            <person name="Morand S.C."/>
            <person name="Bertignac M."/>
            <person name="Iltis A."/>
            <person name="Kolder I."/>
            <person name="Pirovano W."/>
            <person name="Jourdain R."/>
            <person name="Clavaud C."/>
        </authorList>
    </citation>
    <scope>NUCLEOTIDE SEQUENCE [LARGE SCALE GENOMIC DNA]</scope>
    <source>
        <strain evidence="8 9">CBS 7877</strain>
    </source>
</reference>
<protein>
    <submittedName>
        <fullName evidence="8">Transcription factor RLM1</fullName>
    </submittedName>
</protein>
<feature type="region of interest" description="Disordered" evidence="6">
    <location>
        <begin position="186"/>
        <end position="209"/>
    </location>
</feature>
<evidence type="ECO:0000259" key="7">
    <source>
        <dbReference type="PROSITE" id="PS50066"/>
    </source>
</evidence>
<evidence type="ECO:0000256" key="5">
    <source>
        <dbReference type="ARBA" id="ARBA00023242"/>
    </source>
</evidence>
<dbReference type="PRINTS" id="PR00404">
    <property type="entry name" value="MADSDOMAIN"/>
</dbReference>
<dbReference type="SMART" id="SM00432">
    <property type="entry name" value="MADS"/>
    <property type="match status" value="1"/>
</dbReference>
<dbReference type="PROSITE" id="PS50066">
    <property type="entry name" value="MADS_BOX_2"/>
    <property type="match status" value="1"/>
</dbReference>
<dbReference type="InterPro" id="IPR036879">
    <property type="entry name" value="TF_MADSbox_sf"/>
</dbReference>
<dbReference type="Pfam" id="PF00319">
    <property type="entry name" value="SRF-TF"/>
    <property type="match status" value="1"/>
</dbReference>
<comment type="subcellular location">
    <subcellularLocation>
        <location evidence="1">Nucleus</location>
    </subcellularLocation>
</comment>
<dbReference type="STRING" id="425264.A0A3G2S8Y1"/>
<dbReference type="GO" id="GO:0005634">
    <property type="term" value="C:nucleus"/>
    <property type="evidence" value="ECO:0007669"/>
    <property type="project" value="UniProtKB-SubCell"/>
</dbReference>
<dbReference type="GO" id="GO:0046983">
    <property type="term" value="F:protein dimerization activity"/>
    <property type="evidence" value="ECO:0007669"/>
    <property type="project" value="InterPro"/>
</dbReference>
<dbReference type="PROSITE" id="PS00350">
    <property type="entry name" value="MADS_BOX_1"/>
    <property type="match status" value="1"/>
</dbReference>
<dbReference type="InterPro" id="IPR002100">
    <property type="entry name" value="TF_MADSbox"/>
</dbReference>
<feature type="region of interest" description="Disordered" evidence="6">
    <location>
        <begin position="334"/>
        <end position="389"/>
    </location>
</feature>
<proteinExistence type="predicted"/>
<evidence type="ECO:0000313" key="8">
    <source>
        <dbReference type="EMBL" id="AYO44346.1"/>
    </source>
</evidence>
<feature type="compositionally biased region" description="Polar residues" evidence="6">
    <location>
        <begin position="254"/>
        <end position="279"/>
    </location>
</feature>
<dbReference type="InterPro" id="IPR050142">
    <property type="entry name" value="MADS-box/MEF2_TF"/>
</dbReference>
<dbReference type="OrthoDB" id="1898716at2759"/>
<keyword evidence="4" id="KW-0804">Transcription</keyword>
<dbReference type="PANTHER" id="PTHR48019">
    <property type="entry name" value="SERUM RESPONSE FACTOR HOMOLOG"/>
    <property type="match status" value="1"/>
</dbReference>
<evidence type="ECO:0000256" key="1">
    <source>
        <dbReference type="ARBA" id="ARBA00004123"/>
    </source>
</evidence>
<name>A0A3G2S8Y1_MALR7</name>
<dbReference type="GO" id="GO:0003677">
    <property type="term" value="F:DNA binding"/>
    <property type="evidence" value="ECO:0007669"/>
    <property type="project" value="UniProtKB-KW"/>
</dbReference>
<dbReference type="GO" id="GO:0045944">
    <property type="term" value="P:positive regulation of transcription by RNA polymerase II"/>
    <property type="evidence" value="ECO:0007669"/>
    <property type="project" value="UniProtKB-ARBA"/>
</dbReference>
<sequence>MGRKKINIQPIQSDRNRKTTYIKRKAGLFKKAHELAVLTNSDVAVLVFGPNGKLAEFCSGEIEELLLRYTEHHGTIERRGREHFTRMGHESPCHEPISSPRNLTNRRNTSMLATMRGRIDSWDAHHSQKAHQTTAKVARAAFQPVASHATQDDLSLEKRACPMTTEHASMNESKDWAADLQRNALTNMSSHPSDGAPTDRPMPEHVPLSRRWPQSVDLGLLLSPADYLMTNAVGKDRFAADAQDSVSQHIYAQNTTQTSAPRLHITPTTNDSPGNTPAVSLSMPASPMSPIHLVQNVGESLLPNRSCSCPHTTSPFVSSLDHAAIPIPHTFAMKLQPQPRPCPHSLSPRSSCQDGAPRSPRSADPSDLSSPQFKMQELPPTMSTVSPLTTNLEKPGLVAQASLHAPHSMTPAPILLSPSPYASVPHTM</sequence>
<evidence type="ECO:0000256" key="3">
    <source>
        <dbReference type="ARBA" id="ARBA00023125"/>
    </source>
</evidence>
<evidence type="ECO:0000313" key="9">
    <source>
        <dbReference type="Proteomes" id="UP000269793"/>
    </source>
</evidence>
<evidence type="ECO:0000256" key="2">
    <source>
        <dbReference type="ARBA" id="ARBA00023015"/>
    </source>
</evidence>
<feature type="domain" description="MADS-box" evidence="7">
    <location>
        <begin position="1"/>
        <end position="61"/>
    </location>
</feature>
<dbReference type="EMBL" id="CP033153">
    <property type="protein sequence ID" value="AYO44346.1"/>
    <property type="molecule type" value="Genomic_DNA"/>
</dbReference>
<dbReference type="Proteomes" id="UP000269793">
    <property type="component" value="Chromosome VI"/>
</dbReference>
<keyword evidence="9" id="KW-1185">Reference proteome</keyword>
<organism evidence="8 9">
    <name type="scientific">Malassezia restricta (strain ATCC 96810 / NBRC 103918 / CBS 7877)</name>
    <name type="common">Seborrheic dermatitis infection agent</name>
    <dbReference type="NCBI Taxonomy" id="425264"/>
    <lineage>
        <taxon>Eukaryota</taxon>
        <taxon>Fungi</taxon>
        <taxon>Dikarya</taxon>
        <taxon>Basidiomycota</taxon>
        <taxon>Ustilaginomycotina</taxon>
        <taxon>Malasseziomycetes</taxon>
        <taxon>Malasseziales</taxon>
        <taxon>Malasseziaceae</taxon>
        <taxon>Malassezia</taxon>
    </lineage>
</organism>
<dbReference type="VEuPathDB" id="FungiDB:DNF11_3396"/>
<keyword evidence="3" id="KW-0238">DNA-binding</keyword>
<evidence type="ECO:0000256" key="6">
    <source>
        <dbReference type="SAM" id="MobiDB-lite"/>
    </source>
</evidence>
<accession>A0A3G2S8Y1</accession>
<evidence type="ECO:0000256" key="4">
    <source>
        <dbReference type="ARBA" id="ARBA00023163"/>
    </source>
</evidence>
<gene>
    <name evidence="8" type="primary">RLM1</name>
    <name evidence="8" type="ORF">DNF11_3396</name>
</gene>
<dbReference type="SUPFAM" id="SSF55455">
    <property type="entry name" value="SRF-like"/>
    <property type="match status" value="1"/>
</dbReference>
<keyword evidence="5" id="KW-0539">Nucleus</keyword>
<dbReference type="Gene3D" id="3.40.1810.10">
    <property type="entry name" value="Transcription factor, MADS-box"/>
    <property type="match status" value="1"/>
</dbReference>
<feature type="region of interest" description="Disordered" evidence="6">
    <location>
        <begin position="254"/>
        <end position="280"/>
    </location>
</feature>
<keyword evidence="2" id="KW-0805">Transcription regulation</keyword>